<dbReference type="PRINTS" id="PR00111">
    <property type="entry name" value="ABHYDROLASE"/>
</dbReference>
<keyword evidence="1" id="KW-0378">Hydrolase</keyword>
<evidence type="ECO:0000313" key="4">
    <source>
        <dbReference type="EMBL" id="GAA3994519.1"/>
    </source>
</evidence>
<keyword evidence="5" id="KW-1185">Reference proteome</keyword>
<evidence type="ECO:0000259" key="3">
    <source>
        <dbReference type="Pfam" id="PF00561"/>
    </source>
</evidence>
<comment type="caution">
    <text evidence="4">The sequence shown here is derived from an EMBL/GenBank/DDBJ whole genome shotgun (WGS) entry which is preliminary data.</text>
</comment>
<dbReference type="RefSeq" id="WP_259095598.1">
    <property type="nucleotide sequence ID" value="NZ_BAAAZC010000054.1"/>
</dbReference>
<dbReference type="SUPFAM" id="SSF53474">
    <property type="entry name" value="alpha/beta-Hydrolases"/>
    <property type="match status" value="1"/>
</dbReference>
<feature type="domain" description="AB hydrolase-1" evidence="3">
    <location>
        <begin position="51"/>
        <end position="226"/>
    </location>
</feature>
<dbReference type="InterPro" id="IPR029058">
    <property type="entry name" value="AB_hydrolase_fold"/>
</dbReference>
<sequence length="291" mass="32014">MKNLSILLPLLAISLLPACNNTAKNTAALPIKIQNNGVNIAYTDTGKSDTTLLFVHGWCINKSYFTDQSTYFGKRYRVVTIDLPGYGQSGKNRASWTVNDFGKDVAAVVTQLNLKNVILIGHSMAGAIIVQAKIDVPGKVIGLVGIDNFKDYNAAQDTAKPDPEFAKVITMLKKNFKTVATGFFNQYLFYKTTDTLVRKRILNDVTHADSAIAIASMEDNSFKTGPKLKAANMKLHLVNSDYFPNDTTGFIKAGIPYQLLVIHATGHFPMVEKPKEFNVLLQKAIDDIGKH</sequence>
<dbReference type="EMBL" id="BAAAZC010000054">
    <property type="protein sequence ID" value="GAA3994519.1"/>
    <property type="molecule type" value="Genomic_DNA"/>
</dbReference>
<proteinExistence type="predicted"/>
<feature type="chain" id="PRO_5046654996" description="AB hydrolase-1 domain-containing protein" evidence="2">
    <location>
        <begin position="24"/>
        <end position="291"/>
    </location>
</feature>
<feature type="signal peptide" evidence="2">
    <location>
        <begin position="1"/>
        <end position="23"/>
    </location>
</feature>
<protein>
    <recommendedName>
        <fullName evidence="3">AB hydrolase-1 domain-containing protein</fullName>
    </recommendedName>
</protein>
<evidence type="ECO:0000256" key="2">
    <source>
        <dbReference type="SAM" id="SignalP"/>
    </source>
</evidence>
<dbReference type="PANTHER" id="PTHR43798:SF31">
    <property type="entry name" value="AB HYDROLASE SUPERFAMILY PROTEIN YCLE"/>
    <property type="match status" value="1"/>
</dbReference>
<name>A0ABP7RBU6_9SPHI</name>
<dbReference type="PANTHER" id="PTHR43798">
    <property type="entry name" value="MONOACYLGLYCEROL LIPASE"/>
    <property type="match status" value="1"/>
</dbReference>
<dbReference type="InterPro" id="IPR000073">
    <property type="entry name" value="AB_hydrolase_1"/>
</dbReference>
<reference evidence="5" key="1">
    <citation type="journal article" date="2019" name="Int. J. Syst. Evol. Microbiol.">
        <title>The Global Catalogue of Microorganisms (GCM) 10K type strain sequencing project: providing services to taxonomists for standard genome sequencing and annotation.</title>
        <authorList>
            <consortium name="The Broad Institute Genomics Platform"/>
            <consortium name="The Broad Institute Genome Sequencing Center for Infectious Disease"/>
            <person name="Wu L."/>
            <person name="Ma J."/>
        </authorList>
    </citation>
    <scope>NUCLEOTIDE SEQUENCE [LARGE SCALE GENOMIC DNA]</scope>
    <source>
        <strain evidence="5">JCM 16601</strain>
    </source>
</reference>
<dbReference type="InterPro" id="IPR050266">
    <property type="entry name" value="AB_hydrolase_sf"/>
</dbReference>
<evidence type="ECO:0000313" key="5">
    <source>
        <dbReference type="Proteomes" id="UP001500742"/>
    </source>
</evidence>
<organism evidence="4 5">
    <name type="scientific">Mucilaginibacter dorajii</name>
    <dbReference type="NCBI Taxonomy" id="692994"/>
    <lineage>
        <taxon>Bacteria</taxon>
        <taxon>Pseudomonadati</taxon>
        <taxon>Bacteroidota</taxon>
        <taxon>Sphingobacteriia</taxon>
        <taxon>Sphingobacteriales</taxon>
        <taxon>Sphingobacteriaceae</taxon>
        <taxon>Mucilaginibacter</taxon>
    </lineage>
</organism>
<dbReference type="Proteomes" id="UP001500742">
    <property type="component" value="Unassembled WGS sequence"/>
</dbReference>
<gene>
    <name evidence="4" type="ORF">GCM10022210_55810</name>
</gene>
<keyword evidence="2" id="KW-0732">Signal</keyword>
<dbReference type="Pfam" id="PF00561">
    <property type="entry name" value="Abhydrolase_1"/>
    <property type="match status" value="1"/>
</dbReference>
<accession>A0ABP7RBU6</accession>
<evidence type="ECO:0000256" key="1">
    <source>
        <dbReference type="ARBA" id="ARBA00022801"/>
    </source>
</evidence>
<dbReference type="Gene3D" id="3.40.50.1820">
    <property type="entry name" value="alpha/beta hydrolase"/>
    <property type="match status" value="1"/>
</dbReference>